<organism evidence="1">
    <name type="scientific">bioreactor metagenome</name>
    <dbReference type="NCBI Taxonomy" id="1076179"/>
    <lineage>
        <taxon>unclassified sequences</taxon>
        <taxon>metagenomes</taxon>
        <taxon>ecological metagenomes</taxon>
    </lineage>
</organism>
<dbReference type="AlphaFoldDB" id="A0A645EM63"/>
<proteinExistence type="predicted"/>
<gene>
    <name evidence="1" type="ORF">SDC9_150328</name>
</gene>
<comment type="caution">
    <text evidence="1">The sequence shown here is derived from an EMBL/GenBank/DDBJ whole genome shotgun (WGS) entry which is preliminary data.</text>
</comment>
<protein>
    <submittedName>
        <fullName evidence="1">Uncharacterized protein</fullName>
    </submittedName>
</protein>
<dbReference type="EMBL" id="VSSQ01049038">
    <property type="protein sequence ID" value="MPN03105.1"/>
    <property type="molecule type" value="Genomic_DNA"/>
</dbReference>
<evidence type="ECO:0000313" key="1">
    <source>
        <dbReference type="EMBL" id="MPN03105.1"/>
    </source>
</evidence>
<accession>A0A645EM63</accession>
<name>A0A645EM63_9ZZZZ</name>
<sequence length="96" mass="10336">MLSFVENGSGIMLDGSQQLISCGLRQRDTLTLSSLDSQKPVFSVQRTITTLEGVQLEIGEYPLSMPDVQKHGDVIAAASVLLLNDGYLAPDCFCTS</sequence>
<reference evidence="1" key="1">
    <citation type="submission" date="2019-08" db="EMBL/GenBank/DDBJ databases">
        <authorList>
            <person name="Kucharzyk K."/>
            <person name="Murdoch R.W."/>
            <person name="Higgins S."/>
            <person name="Loffler F."/>
        </authorList>
    </citation>
    <scope>NUCLEOTIDE SEQUENCE</scope>
</reference>